<reference evidence="11" key="1">
    <citation type="submission" date="2019-04" db="EMBL/GenBank/DDBJ databases">
        <title>NAS-01 Genome Sequencing.</title>
        <authorList>
            <person name="Kato S."/>
            <person name="Itoh T."/>
            <person name="Ohkuma M."/>
        </authorList>
    </citation>
    <scope>NUCLEOTIDE SEQUENCE [LARGE SCALE GENOMIC DNA]</scope>
    <source>
        <strain evidence="11">NAS-01</strain>
        <plasmid evidence="11">pATS2</plasmid>
    </source>
</reference>
<dbReference type="EMBL" id="AP019553">
    <property type="protein sequence ID" value="BBJ29122.1"/>
    <property type="molecule type" value="Genomic_DNA"/>
</dbReference>
<dbReference type="Pfam" id="PF00872">
    <property type="entry name" value="Transposase_mut"/>
    <property type="match status" value="1"/>
</dbReference>
<dbReference type="RefSeq" id="WP_232060069.1">
    <property type="nucleotide sequence ID" value="NZ_AP019551.1"/>
</dbReference>
<accession>A0A6N4TD48</accession>
<sequence>MEKKRLMSKDEIRKFIKDNDIKDIAGIEESLKRMFSSVIEEMLEAELEDQLGYTKYDYKSKMTDNSRNGKSKKTVMSKYGETEIEVPRDRNSDFEPQVVKKRQRDISGIEDRIISMYANGMTFSEIGNQIEDIYGAELSNETLSRITDKIIPLMEEWRNRRLEEVYAIVYLDGIRYNVRENEQVINKTVYFAVGIDLGGQKDVLGMWIAETETSKYWAKVLSDLRNRGVKDILIMTTDGLSGMKEAVEAIYPETELQGCVVHVIRNGMKYVSYKDLKEFSKDTKSIYQAPTEESARKGLNALKEKWSEKYPLAVNVWEKSFDRISTMYQFTPEIRKLIYTTNPIESFNMQLRRKTKNRDVLPNDTAIFKLLYLAVVEIKKKWVMKVKDWNQILQQLKVHFGERVSKYL</sequence>
<comment type="function">
    <text evidence="1 6">Required for the transposition of the insertion element.</text>
</comment>
<dbReference type="GO" id="GO:0003677">
    <property type="term" value="F:DNA binding"/>
    <property type="evidence" value="ECO:0007669"/>
    <property type="project" value="UniProtKB-UniRule"/>
</dbReference>
<evidence type="ECO:0000313" key="8">
    <source>
        <dbReference type="EMBL" id="BBJ29112.1"/>
    </source>
</evidence>
<protein>
    <recommendedName>
        <fullName evidence="6">Mutator family transposase</fullName>
    </recommendedName>
</protein>
<comment type="similarity">
    <text evidence="2 6">Belongs to the transposase mutator family.</text>
</comment>
<dbReference type="EMBL" id="AP019553">
    <property type="protein sequence ID" value="BBJ29126.1"/>
    <property type="molecule type" value="Genomic_DNA"/>
</dbReference>
<keyword evidence="10" id="KW-0614">Plasmid</keyword>
<keyword evidence="11" id="KW-1185">Reference proteome</keyword>
<evidence type="ECO:0000256" key="4">
    <source>
        <dbReference type="ARBA" id="ARBA00023125"/>
    </source>
</evidence>
<evidence type="ECO:0000313" key="9">
    <source>
        <dbReference type="EMBL" id="BBJ29122.1"/>
    </source>
</evidence>
<evidence type="ECO:0000256" key="2">
    <source>
        <dbReference type="ARBA" id="ARBA00010961"/>
    </source>
</evidence>
<dbReference type="NCBIfam" id="NF033543">
    <property type="entry name" value="transpos_IS256"/>
    <property type="match status" value="1"/>
</dbReference>
<keyword evidence="3 6" id="KW-0815">Transposition</keyword>
<evidence type="ECO:0000256" key="6">
    <source>
        <dbReference type="RuleBase" id="RU365089"/>
    </source>
</evidence>
<dbReference type="Proteomes" id="UP000463916">
    <property type="component" value="Plasmid pATS2"/>
</dbReference>
<dbReference type="InterPro" id="IPR001207">
    <property type="entry name" value="Transposase_mutator"/>
</dbReference>
<evidence type="ECO:0000313" key="10">
    <source>
        <dbReference type="EMBL" id="BBJ29126.1"/>
    </source>
</evidence>
<dbReference type="AlphaFoldDB" id="A0A6N4TD48"/>
<dbReference type="KEGG" id="asac:ATHSA_p20036"/>
<evidence type="ECO:0000256" key="5">
    <source>
        <dbReference type="ARBA" id="ARBA00023172"/>
    </source>
</evidence>
<dbReference type="GO" id="GO:0006313">
    <property type="term" value="P:DNA transposition"/>
    <property type="evidence" value="ECO:0007669"/>
    <property type="project" value="UniProtKB-UniRule"/>
</dbReference>
<geneLocation type="plasmid" evidence="10 11">
    <name>pATS2</name>
</geneLocation>
<name>A0A6N4TD48_9BACT</name>
<dbReference type="EMBL" id="AP019553">
    <property type="protein sequence ID" value="BBJ29112.1"/>
    <property type="molecule type" value="Genomic_DNA"/>
</dbReference>
<dbReference type="GO" id="GO:0004803">
    <property type="term" value="F:transposase activity"/>
    <property type="evidence" value="ECO:0007669"/>
    <property type="project" value="UniProtKB-UniRule"/>
</dbReference>
<dbReference type="EMBL" id="AP019553">
    <property type="protein sequence ID" value="BBJ29106.1"/>
    <property type="molecule type" value="Genomic_DNA"/>
</dbReference>
<proteinExistence type="inferred from homology"/>
<keyword evidence="4 6" id="KW-0238">DNA-binding</keyword>
<dbReference type="PANTHER" id="PTHR33217">
    <property type="entry name" value="TRANSPOSASE FOR INSERTION SEQUENCE ELEMENT IS1081"/>
    <property type="match status" value="1"/>
</dbReference>
<evidence type="ECO:0000313" key="7">
    <source>
        <dbReference type="EMBL" id="BBJ29106.1"/>
    </source>
</evidence>
<evidence type="ECO:0000313" key="11">
    <source>
        <dbReference type="Proteomes" id="UP000463916"/>
    </source>
</evidence>
<reference evidence="10" key="2">
    <citation type="journal article" date="2020" name="Microbiol. Resour. Announc.">
        <title>Complete Genome Sequence of Athalassotoga saccharophila Strain NAS-01, a Deep-Branching Thermophilic Lineage in the Phylum Thermotogae.</title>
        <authorList>
            <person name="Kato S."/>
            <person name="Itoh T."/>
            <person name="Ohkuma M."/>
        </authorList>
    </citation>
    <scope>NUCLEOTIDE SEQUENCE</scope>
    <source>
        <strain evidence="10">NAS-01</strain>
        <plasmid evidence="10">pATS2</plasmid>
    </source>
</reference>
<dbReference type="KEGG" id="asac:ATHSA_p20016"/>
<dbReference type="KEGG" id="asac:ATHSA_p20022"/>
<organism evidence="10 11">
    <name type="scientific">Athalassotoga saccharophila</name>
    <dbReference type="NCBI Taxonomy" id="1441386"/>
    <lineage>
        <taxon>Bacteria</taxon>
        <taxon>Thermotogati</taxon>
        <taxon>Thermotogota</taxon>
        <taxon>Thermotogae</taxon>
        <taxon>Mesoaciditogales</taxon>
        <taxon>Mesoaciditogaceae</taxon>
        <taxon>Athalassotoga</taxon>
    </lineage>
</organism>
<evidence type="ECO:0000256" key="3">
    <source>
        <dbReference type="ARBA" id="ARBA00022578"/>
    </source>
</evidence>
<dbReference type="PANTHER" id="PTHR33217:SF8">
    <property type="entry name" value="MUTATOR FAMILY TRANSPOSASE"/>
    <property type="match status" value="1"/>
</dbReference>
<gene>
    <name evidence="7" type="ORF">ATHSA_p20016</name>
    <name evidence="8" type="ORF">ATHSA_p20022</name>
    <name evidence="9" type="ORF">ATHSA_p20032</name>
    <name evidence="10" type="ORF">ATHSA_p20036</name>
</gene>
<dbReference type="KEGG" id="asac:ATHSA_p20032"/>
<keyword evidence="6" id="KW-0814">Transposable element</keyword>
<evidence type="ECO:0000256" key="1">
    <source>
        <dbReference type="ARBA" id="ARBA00002190"/>
    </source>
</evidence>
<keyword evidence="5 6" id="KW-0233">DNA recombination</keyword>